<sequence length="76" mass="8765">MSLTPSELMHRGIRVLVLFSTHCLRLVHPLSRCAGVYESVLYTRPAGHLRTSIVLFYNIVREEKMLRTRIELVTLA</sequence>
<keyword evidence="2" id="KW-1185">Reference proteome</keyword>
<organism evidence="1 2">
    <name type="scientific">Lentinula boryana</name>
    <dbReference type="NCBI Taxonomy" id="40481"/>
    <lineage>
        <taxon>Eukaryota</taxon>
        <taxon>Fungi</taxon>
        <taxon>Dikarya</taxon>
        <taxon>Basidiomycota</taxon>
        <taxon>Agaricomycotina</taxon>
        <taxon>Agaricomycetes</taxon>
        <taxon>Agaricomycetidae</taxon>
        <taxon>Agaricales</taxon>
        <taxon>Marasmiineae</taxon>
        <taxon>Omphalotaceae</taxon>
        <taxon>Lentinula</taxon>
    </lineage>
</organism>
<dbReference type="Proteomes" id="UP001163828">
    <property type="component" value="Unassembled WGS sequence"/>
</dbReference>
<accession>A0ABQ8Q870</accession>
<evidence type="ECO:0000313" key="1">
    <source>
        <dbReference type="EMBL" id="KAJ3994668.1"/>
    </source>
</evidence>
<name>A0ABQ8Q870_9AGAR</name>
<evidence type="ECO:0000313" key="2">
    <source>
        <dbReference type="Proteomes" id="UP001163828"/>
    </source>
</evidence>
<dbReference type="EMBL" id="MU790690">
    <property type="protein sequence ID" value="KAJ3994668.1"/>
    <property type="molecule type" value="Genomic_DNA"/>
</dbReference>
<gene>
    <name evidence="1" type="ORF">F5050DRAFT_1772563</name>
</gene>
<protein>
    <recommendedName>
        <fullName evidence="3">Secreted protein</fullName>
    </recommendedName>
</protein>
<comment type="caution">
    <text evidence="1">The sequence shown here is derived from an EMBL/GenBank/DDBJ whole genome shotgun (WGS) entry which is preliminary data.</text>
</comment>
<evidence type="ECO:0008006" key="3">
    <source>
        <dbReference type="Google" id="ProtNLM"/>
    </source>
</evidence>
<proteinExistence type="predicted"/>
<reference evidence="1" key="1">
    <citation type="submission" date="2022-08" db="EMBL/GenBank/DDBJ databases">
        <authorList>
            <consortium name="DOE Joint Genome Institute"/>
            <person name="Min B."/>
            <person name="Riley R."/>
            <person name="Sierra-Patev S."/>
            <person name="Naranjo-Ortiz M."/>
            <person name="Looney B."/>
            <person name="Konkel Z."/>
            <person name="Slot J.C."/>
            <person name="Sakamoto Y."/>
            <person name="Steenwyk J.L."/>
            <person name="Rokas A."/>
            <person name="Carro J."/>
            <person name="Camarero S."/>
            <person name="Ferreira P."/>
            <person name="Molpeceres G."/>
            <person name="Ruiz-Duenas F.J."/>
            <person name="Serrano A."/>
            <person name="Henrissat B."/>
            <person name="Drula E."/>
            <person name="Hughes K.W."/>
            <person name="Mata J.L."/>
            <person name="Ishikawa N.K."/>
            <person name="Vargas-Isla R."/>
            <person name="Ushijima S."/>
            <person name="Smith C.A."/>
            <person name="Ahrendt S."/>
            <person name="Andreopoulos W."/>
            <person name="He G."/>
            <person name="Labutti K."/>
            <person name="Lipzen A."/>
            <person name="Ng V."/>
            <person name="Sandor L."/>
            <person name="Barry K."/>
            <person name="Martinez A.T."/>
            <person name="Xiao Y."/>
            <person name="Gibbons J.G."/>
            <person name="Terashima K."/>
            <person name="Hibbett D.S."/>
            <person name="Grigoriev I.V."/>
        </authorList>
    </citation>
    <scope>NUCLEOTIDE SEQUENCE</scope>
    <source>
        <strain evidence="1">TFB10827</strain>
    </source>
</reference>